<dbReference type="InterPro" id="IPR037066">
    <property type="entry name" value="Plug_dom_sf"/>
</dbReference>
<evidence type="ECO:0000256" key="2">
    <source>
        <dbReference type="ARBA" id="ARBA00009810"/>
    </source>
</evidence>
<evidence type="ECO:0000313" key="19">
    <source>
        <dbReference type="EMBL" id="GAA4326214.1"/>
    </source>
</evidence>
<evidence type="ECO:0000256" key="5">
    <source>
        <dbReference type="ARBA" id="ARBA00022496"/>
    </source>
</evidence>
<dbReference type="Gene3D" id="3.55.50.30">
    <property type="match status" value="1"/>
</dbReference>
<evidence type="ECO:0000313" key="20">
    <source>
        <dbReference type="Proteomes" id="UP001501671"/>
    </source>
</evidence>
<feature type="short sequence motif" description="TonB C-terminal box" evidence="15">
    <location>
        <begin position="791"/>
        <end position="808"/>
    </location>
</feature>
<dbReference type="NCBIfam" id="TIGR01783">
    <property type="entry name" value="TonB-siderophor"/>
    <property type="match status" value="1"/>
</dbReference>
<feature type="domain" description="Secretin/TonB short N-terminal" evidence="18">
    <location>
        <begin position="64"/>
        <end position="115"/>
    </location>
</feature>
<evidence type="ECO:0000256" key="4">
    <source>
        <dbReference type="ARBA" id="ARBA00022452"/>
    </source>
</evidence>
<dbReference type="PROSITE" id="PS52016">
    <property type="entry name" value="TONB_DEPENDENT_REC_3"/>
    <property type="match status" value="1"/>
</dbReference>
<keyword evidence="12 19" id="KW-0675">Receptor</keyword>
<name>A0ABP8GKW2_9BURK</name>
<feature type="signal peptide" evidence="17">
    <location>
        <begin position="1"/>
        <end position="35"/>
    </location>
</feature>
<protein>
    <submittedName>
        <fullName evidence="19">TonB-dependent receptor</fullName>
    </submittedName>
</protein>
<dbReference type="Proteomes" id="UP001501671">
    <property type="component" value="Unassembled WGS sequence"/>
</dbReference>
<dbReference type="Pfam" id="PF00593">
    <property type="entry name" value="TonB_dep_Rec_b-barrel"/>
    <property type="match status" value="1"/>
</dbReference>
<evidence type="ECO:0000256" key="3">
    <source>
        <dbReference type="ARBA" id="ARBA00022448"/>
    </source>
</evidence>
<dbReference type="CDD" id="cd01347">
    <property type="entry name" value="ligand_gated_channel"/>
    <property type="match status" value="1"/>
</dbReference>
<feature type="chain" id="PRO_5046812420" evidence="17">
    <location>
        <begin position="36"/>
        <end position="808"/>
    </location>
</feature>
<dbReference type="SMART" id="SM00965">
    <property type="entry name" value="STN"/>
    <property type="match status" value="1"/>
</dbReference>
<proteinExistence type="inferred from homology"/>
<dbReference type="InterPro" id="IPR012910">
    <property type="entry name" value="Plug_dom"/>
</dbReference>
<accession>A0ABP8GKW2</accession>
<dbReference type="PANTHER" id="PTHR32552">
    <property type="entry name" value="FERRICHROME IRON RECEPTOR-RELATED"/>
    <property type="match status" value="1"/>
</dbReference>
<keyword evidence="5" id="KW-0410">Iron transport</keyword>
<keyword evidence="7 17" id="KW-0732">Signal</keyword>
<evidence type="ECO:0000256" key="1">
    <source>
        <dbReference type="ARBA" id="ARBA00004571"/>
    </source>
</evidence>
<dbReference type="RefSeq" id="WP_345246842.1">
    <property type="nucleotide sequence ID" value="NZ_BAABFO010000003.1"/>
</dbReference>
<keyword evidence="6 14" id="KW-0812">Transmembrane</keyword>
<reference evidence="20" key="1">
    <citation type="journal article" date="2019" name="Int. J. Syst. Evol. Microbiol.">
        <title>The Global Catalogue of Microorganisms (GCM) 10K type strain sequencing project: providing services to taxonomists for standard genome sequencing and annotation.</title>
        <authorList>
            <consortium name="The Broad Institute Genomics Platform"/>
            <consortium name="The Broad Institute Genome Sequencing Center for Infectious Disease"/>
            <person name="Wu L."/>
            <person name="Ma J."/>
        </authorList>
    </citation>
    <scope>NUCLEOTIDE SEQUENCE [LARGE SCALE GENOMIC DNA]</scope>
    <source>
        <strain evidence="20">JCM 17666</strain>
    </source>
</reference>
<evidence type="ECO:0000256" key="16">
    <source>
        <dbReference type="RuleBase" id="RU003357"/>
    </source>
</evidence>
<evidence type="ECO:0000256" key="7">
    <source>
        <dbReference type="ARBA" id="ARBA00022729"/>
    </source>
</evidence>
<evidence type="ECO:0000256" key="9">
    <source>
        <dbReference type="ARBA" id="ARBA00023065"/>
    </source>
</evidence>
<evidence type="ECO:0000256" key="13">
    <source>
        <dbReference type="ARBA" id="ARBA00023237"/>
    </source>
</evidence>
<keyword evidence="4 14" id="KW-1134">Transmembrane beta strand</keyword>
<evidence type="ECO:0000256" key="17">
    <source>
        <dbReference type="SAM" id="SignalP"/>
    </source>
</evidence>
<evidence type="ECO:0000256" key="15">
    <source>
        <dbReference type="PROSITE-ProRule" id="PRU10144"/>
    </source>
</evidence>
<evidence type="ECO:0000259" key="18">
    <source>
        <dbReference type="SMART" id="SM00965"/>
    </source>
</evidence>
<keyword evidence="13 14" id="KW-0998">Cell outer membrane</keyword>
<keyword evidence="10 16" id="KW-0798">TonB box</keyword>
<dbReference type="EMBL" id="BAABFO010000003">
    <property type="protein sequence ID" value="GAA4326214.1"/>
    <property type="molecule type" value="Genomic_DNA"/>
</dbReference>
<keyword evidence="9" id="KW-0406">Ion transport</keyword>
<organism evidence="19 20">
    <name type="scientific">Pigmentiphaga soli</name>
    <dbReference type="NCBI Taxonomy" id="1007095"/>
    <lineage>
        <taxon>Bacteria</taxon>
        <taxon>Pseudomonadati</taxon>
        <taxon>Pseudomonadota</taxon>
        <taxon>Betaproteobacteria</taxon>
        <taxon>Burkholderiales</taxon>
        <taxon>Alcaligenaceae</taxon>
        <taxon>Pigmentiphaga</taxon>
    </lineage>
</organism>
<dbReference type="Pfam" id="PF07715">
    <property type="entry name" value="Plug"/>
    <property type="match status" value="1"/>
</dbReference>
<dbReference type="PANTHER" id="PTHR32552:SF82">
    <property type="entry name" value="FCUA PROTEIN"/>
    <property type="match status" value="1"/>
</dbReference>
<dbReference type="PROSITE" id="PS01156">
    <property type="entry name" value="TONB_DEPENDENT_REC_2"/>
    <property type="match status" value="1"/>
</dbReference>
<evidence type="ECO:0000256" key="11">
    <source>
        <dbReference type="ARBA" id="ARBA00023136"/>
    </source>
</evidence>
<dbReference type="Gene3D" id="2.170.130.10">
    <property type="entry name" value="TonB-dependent receptor, plug domain"/>
    <property type="match status" value="1"/>
</dbReference>
<dbReference type="InterPro" id="IPR039426">
    <property type="entry name" value="TonB-dep_rcpt-like"/>
</dbReference>
<comment type="similarity">
    <text evidence="2 14 16">Belongs to the TonB-dependent receptor family.</text>
</comment>
<keyword evidence="20" id="KW-1185">Reference proteome</keyword>
<gene>
    <name evidence="19" type="ORF">GCM10023144_09410</name>
</gene>
<evidence type="ECO:0000256" key="6">
    <source>
        <dbReference type="ARBA" id="ARBA00022692"/>
    </source>
</evidence>
<evidence type="ECO:0000256" key="14">
    <source>
        <dbReference type="PROSITE-ProRule" id="PRU01360"/>
    </source>
</evidence>
<comment type="subcellular location">
    <subcellularLocation>
        <location evidence="1 14">Cell outer membrane</location>
        <topology evidence="1 14">Multi-pass membrane protein</topology>
    </subcellularLocation>
</comment>
<comment type="caution">
    <text evidence="19">The sequence shown here is derived from an EMBL/GenBank/DDBJ whole genome shotgun (WGS) entry which is preliminary data.</text>
</comment>
<keyword evidence="3 14" id="KW-0813">Transport</keyword>
<evidence type="ECO:0000256" key="8">
    <source>
        <dbReference type="ARBA" id="ARBA00023004"/>
    </source>
</evidence>
<dbReference type="InterPro" id="IPR010917">
    <property type="entry name" value="TonB_rcpt_CS"/>
</dbReference>
<dbReference type="InterPro" id="IPR011662">
    <property type="entry name" value="Secretin/TonB_short_N"/>
</dbReference>
<dbReference type="InterPro" id="IPR010105">
    <property type="entry name" value="TonB_sidphr_rcpt"/>
</dbReference>
<dbReference type="Gene3D" id="2.40.170.20">
    <property type="entry name" value="TonB-dependent receptor, beta-barrel domain"/>
    <property type="match status" value="1"/>
</dbReference>
<sequence>MGRTDQPSSPSRLRPARRAAAVFAAWTAAVPAAHAQQAEAARAYTIPPGPLTEALNRFGREAGIMLSFSTDLTGGLASPGLGGRFTVPQALERLLSGTGLAAERQANGGYTLRRVPELSAPRTLAPVRVTASAEPPADALPAPYAGGQVARGGRAGLLGNRDFMDSPFSMTSYTAEVIQDQQARSVGDVVKNDPSVRTIWPDGSYISQFTIRGFPTQTQDMAVNGLYGIVPPQMTGGLEFFERVEILKGPGALLGGMAPTGGIGGSINLVTKRATDTPITRVTASYYSDAQFGGHLDLGRRFGEDKRWGIRVNGAYRDGRTGVDQQSQQAGAAAIGIDYRGDRVRLSADFGYHHMRTDVPTRIVYTDNANFQIPAAPKNTLNLGQDWYFAKSDDRFGMVRGEFDLAPDWTAYAAAGARSNDFLGLYNFIYLQNAQGDFRANQYYQPTYSDTRTGQAGLRGRFATGAVRHELNLAVDALHTESGVLAPVVATYTSNLYRPAPVAQPDLSAYGSSAPKTSVSDLTSVALADTASFLDDRVQLTVGVRKQNVKAQNFAAATGARSGPGYNEDRLSPGAGLVLRPWRDTSFYANYIEGLSQGPTAPAGSANQGFMFAPIRSKQYEVGAKHDFGRFAATLAAFQISQPSGATDPATQLFGVDGEQRNRGIELNVFGEPLHGVRLLGGAALMDGVLTKTAGGTYDGNKAIGVPATQLNLAGEWDAAFLPGLTLTGRVIYTSSQYYNVANSQSIPSWTRVDLGLRYRTRMAGRAAVLRAGVENVFDRDYWAAASSSFGLARGAPRTFLVSMTLDF</sequence>
<evidence type="ECO:0000256" key="10">
    <source>
        <dbReference type="ARBA" id="ARBA00023077"/>
    </source>
</evidence>
<dbReference type="SUPFAM" id="SSF56935">
    <property type="entry name" value="Porins"/>
    <property type="match status" value="1"/>
</dbReference>
<keyword evidence="11 14" id="KW-0472">Membrane</keyword>
<dbReference type="InterPro" id="IPR000531">
    <property type="entry name" value="Beta-barrel_TonB"/>
</dbReference>
<dbReference type="Pfam" id="PF07660">
    <property type="entry name" value="STN"/>
    <property type="match status" value="1"/>
</dbReference>
<keyword evidence="8" id="KW-0408">Iron</keyword>
<evidence type="ECO:0000256" key="12">
    <source>
        <dbReference type="ARBA" id="ARBA00023170"/>
    </source>
</evidence>
<dbReference type="InterPro" id="IPR036942">
    <property type="entry name" value="Beta-barrel_TonB_sf"/>
</dbReference>